<feature type="domain" description="Aminoacyl-tRNA synthetase class I anticodon-binding" evidence="9">
    <location>
        <begin position="447"/>
        <end position="486"/>
    </location>
</feature>
<dbReference type="Proteomes" id="UP000750711">
    <property type="component" value="Unassembled WGS sequence"/>
</dbReference>
<evidence type="ECO:0000259" key="8">
    <source>
        <dbReference type="Pfam" id="PF00749"/>
    </source>
</evidence>
<evidence type="ECO:0000256" key="6">
    <source>
        <dbReference type="ARBA" id="ARBA00023146"/>
    </source>
</evidence>
<dbReference type="PANTHER" id="PTHR43311:SF2">
    <property type="entry name" value="GLUTAMATE--TRNA LIGASE, MITOCHONDRIAL-RELATED"/>
    <property type="match status" value="1"/>
</dbReference>
<name>A0A9P8LGV1_9PEZI</name>
<dbReference type="GO" id="GO:0006424">
    <property type="term" value="P:glutamyl-tRNA aminoacylation"/>
    <property type="evidence" value="ECO:0007669"/>
    <property type="project" value="TreeGrafter"/>
</dbReference>
<dbReference type="SUPFAM" id="SSF48163">
    <property type="entry name" value="An anticodon-binding domain of class I aminoacyl-tRNA synthetases"/>
    <property type="match status" value="1"/>
</dbReference>
<dbReference type="PANTHER" id="PTHR43311">
    <property type="entry name" value="GLUTAMATE--TRNA LIGASE"/>
    <property type="match status" value="1"/>
</dbReference>
<dbReference type="GO" id="GO:0000049">
    <property type="term" value="F:tRNA binding"/>
    <property type="evidence" value="ECO:0007669"/>
    <property type="project" value="InterPro"/>
</dbReference>
<dbReference type="Pfam" id="PF00749">
    <property type="entry name" value="tRNA-synt_1c"/>
    <property type="match status" value="1"/>
</dbReference>
<evidence type="ECO:0000313" key="10">
    <source>
        <dbReference type="EMBL" id="KAH0565145.1"/>
    </source>
</evidence>
<evidence type="ECO:0000256" key="7">
    <source>
        <dbReference type="RuleBase" id="RU363037"/>
    </source>
</evidence>
<dbReference type="InterPro" id="IPR045462">
    <property type="entry name" value="aa-tRNA-synth_I_cd-bd"/>
</dbReference>
<dbReference type="GO" id="GO:0004818">
    <property type="term" value="F:glutamate-tRNA ligase activity"/>
    <property type="evidence" value="ECO:0007669"/>
    <property type="project" value="TreeGrafter"/>
</dbReference>
<dbReference type="SUPFAM" id="SSF52374">
    <property type="entry name" value="Nucleotidylyl transferase"/>
    <property type="match status" value="1"/>
</dbReference>
<keyword evidence="3 7" id="KW-0547">Nucleotide-binding</keyword>
<comment type="caution">
    <text evidence="10">The sequence shown here is derived from an EMBL/GenBank/DDBJ whole genome shotgun (WGS) entry which is preliminary data.</text>
</comment>
<dbReference type="GO" id="GO:0005739">
    <property type="term" value="C:mitochondrion"/>
    <property type="evidence" value="ECO:0007669"/>
    <property type="project" value="TreeGrafter"/>
</dbReference>
<dbReference type="GO" id="GO:0005524">
    <property type="term" value="F:ATP binding"/>
    <property type="evidence" value="ECO:0007669"/>
    <property type="project" value="UniProtKB-KW"/>
</dbReference>
<evidence type="ECO:0008006" key="12">
    <source>
        <dbReference type="Google" id="ProtNLM"/>
    </source>
</evidence>
<evidence type="ECO:0000256" key="4">
    <source>
        <dbReference type="ARBA" id="ARBA00022840"/>
    </source>
</evidence>
<evidence type="ECO:0000256" key="2">
    <source>
        <dbReference type="ARBA" id="ARBA00022598"/>
    </source>
</evidence>
<dbReference type="Gene3D" id="3.40.50.620">
    <property type="entry name" value="HUPs"/>
    <property type="match status" value="1"/>
</dbReference>
<evidence type="ECO:0000259" key="9">
    <source>
        <dbReference type="Pfam" id="PF19269"/>
    </source>
</evidence>
<evidence type="ECO:0000256" key="1">
    <source>
        <dbReference type="ARBA" id="ARBA00007894"/>
    </source>
</evidence>
<reference evidence="10" key="1">
    <citation type="submission" date="2021-03" db="EMBL/GenBank/DDBJ databases">
        <title>Comparative genomics and phylogenomic investigation of the class Geoglossomycetes provide insights into ecological specialization and systematics.</title>
        <authorList>
            <person name="Melie T."/>
            <person name="Pirro S."/>
            <person name="Miller A.N."/>
            <person name="Quandt A."/>
        </authorList>
    </citation>
    <scope>NUCLEOTIDE SEQUENCE</scope>
    <source>
        <strain evidence="10">CAQ_001_2017</strain>
    </source>
</reference>
<keyword evidence="2 7" id="KW-0436">Ligase</keyword>
<keyword evidence="6 7" id="KW-0030">Aminoacyl-tRNA synthetase</keyword>
<keyword evidence="11" id="KW-1185">Reference proteome</keyword>
<evidence type="ECO:0000256" key="3">
    <source>
        <dbReference type="ARBA" id="ARBA00022741"/>
    </source>
</evidence>
<dbReference type="InterPro" id="IPR020751">
    <property type="entry name" value="aa-tRNA-synth_I_codon-bd_sub2"/>
</dbReference>
<organism evidence="10 11">
    <name type="scientific">Trichoglossum hirsutum</name>
    <dbReference type="NCBI Taxonomy" id="265104"/>
    <lineage>
        <taxon>Eukaryota</taxon>
        <taxon>Fungi</taxon>
        <taxon>Dikarya</taxon>
        <taxon>Ascomycota</taxon>
        <taxon>Pezizomycotina</taxon>
        <taxon>Geoglossomycetes</taxon>
        <taxon>Geoglossales</taxon>
        <taxon>Geoglossaceae</taxon>
        <taxon>Trichoglossum</taxon>
    </lineage>
</organism>
<comment type="similarity">
    <text evidence="1">Belongs to the class-I aminoacyl-tRNA synthetase family. Glutamate--tRNA ligase type 1 subfamily.</text>
</comment>
<gene>
    <name evidence="10" type="ORF">GP486_001457</name>
</gene>
<protein>
    <recommendedName>
        <fullName evidence="12">Glutamyl-tRNA synthetase</fullName>
    </recommendedName>
</protein>
<evidence type="ECO:0000313" key="11">
    <source>
        <dbReference type="Proteomes" id="UP000750711"/>
    </source>
</evidence>
<dbReference type="InterPro" id="IPR014729">
    <property type="entry name" value="Rossmann-like_a/b/a_fold"/>
</dbReference>
<sequence>MHRRTIPDAEERILGDLRWAGLQWDEGPDVRGPHGAYRQVRSMKQILDLAATPMLTLSQTGHAYRCFCSAERLNELAKLKSRLGLPTDYDRTCASISKEESEGRAARGDSHVVRLKAPNRYPQLDDLVYGVVGGKSKYGRALIKNGEPAYEDPILLKSDGLPTYHLANVVDDHHMKITHVIRAAEWLSSTPKHLFMYEAFGWRPPAFAHVGLLQDRNGQKLSKRNFDLDISTFRQDLGVFPESLVNYVALLGWSHNKAKDVMTLDQLIENFDLKFTKGNTIVTFEKLWFLQKAHAKLRADEGGDKFEELVDRVCVFARDNMVALGNSFSNGLNLRDYISAILRADAENFTTPEEFWKRNSYFFTSIIIGQYPVRYSDGRRVHSVPVNDLAKCARQFETMPPETWNSSTLKDKISEVITTSSEMSVQELNEQGADKSALAKRTRKEWNKAFHHYLRWAVAEGKEGPPIGQVMEILGRDISLGRLREAAALAGQNVASQKMEDSPHR</sequence>
<keyword evidence="4 7" id="KW-0067">ATP-binding</keyword>
<dbReference type="InterPro" id="IPR049940">
    <property type="entry name" value="GluQ/Sye"/>
</dbReference>
<dbReference type="Gene3D" id="1.10.10.350">
    <property type="match status" value="1"/>
</dbReference>
<feature type="domain" description="Glutamyl/glutaminyl-tRNA synthetase class Ib catalytic" evidence="8">
    <location>
        <begin position="3"/>
        <end position="284"/>
    </location>
</feature>
<dbReference type="InterPro" id="IPR020058">
    <property type="entry name" value="Glu/Gln-tRNA-synth_Ib_cat-dom"/>
</dbReference>
<accession>A0A9P8LGV1</accession>
<dbReference type="InterPro" id="IPR008925">
    <property type="entry name" value="aa_tRNA-synth_I_cd-bd_sf"/>
</dbReference>
<dbReference type="Pfam" id="PF19269">
    <property type="entry name" value="Anticodon_2"/>
    <property type="match status" value="1"/>
</dbReference>
<evidence type="ECO:0000256" key="5">
    <source>
        <dbReference type="ARBA" id="ARBA00022917"/>
    </source>
</evidence>
<keyword evidence="5 7" id="KW-0648">Protein biosynthesis</keyword>
<dbReference type="AlphaFoldDB" id="A0A9P8LGV1"/>
<proteinExistence type="inferred from homology"/>
<dbReference type="EMBL" id="JAGHQM010000131">
    <property type="protein sequence ID" value="KAH0565145.1"/>
    <property type="molecule type" value="Genomic_DNA"/>
</dbReference>